<feature type="compositionally biased region" description="Pro residues" evidence="11">
    <location>
        <begin position="242"/>
        <end position="252"/>
    </location>
</feature>
<feature type="transmembrane region" description="Helical" evidence="12">
    <location>
        <begin position="21"/>
        <end position="44"/>
    </location>
</feature>
<keyword evidence="10" id="KW-0175">Coiled coil</keyword>
<organism evidence="16 17">
    <name type="scientific">Lichtheimia ornata</name>
    <dbReference type="NCBI Taxonomy" id="688661"/>
    <lineage>
        <taxon>Eukaryota</taxon>
        <taxon>Fungi</taxon>
        <taxon>Fungi incertae sedis</taxon>
        <taxon>Mucoromycota</taxon>
        <taxon>Mucoromycotina</taxon>
        <taxon>Mucoromycetes</taxon>
        <taxon>Mucorales</taxon>
        <taxon>Lichtheimiaceae</taxon>
        <taxon>Lichtheimia</taxon>
    </lineage>
</organism>
<keyword evidence="12" id="KW-0812">Transmembrane</keyword>
<keyword evidence="12" id="KW-1133">Transmembrane helix</keyword>
<dbReference type="PROSITE" id="PS50110">
    <property type="entry name" value="RESPONSE_REGULATORY"/>
    <property type="match status" value="1"/>
</dbReference>
<evidence type="ECO:0000259" key="15">
    <source>
        <dbReference type="PROSITE" id="PS50110"/>
    </source>
</evidence>
<dbReference type="Gene3D" id="1.10.510.10">
    <property type="entry name" value="Transferase(Phosphotransferase) domain 1"/>
    <property type="match status" value="1"/>
</dbReference>
<dbReference type="Pfam" id="PF00072">
    <property type="entry name" value="Response_reg"/>
    <property type="match status" value="1"/>
</dbReference>
<gene>
    <name evidence="16" type="ORF">O0I10_011359</name>
</gene>
<feature type="compositionally biased region" description="Pro residues" evidence="11">
    <location>
        <begin position="262"/>
        <end position="271"/>
    </location>
</feature>
<dbReference type="EMBL" id="JARTCD010000088">
    <property type="protein sequence ID" value="KAJ8652978.1"/>
    <property type="molecule type" value="Genomic_DNA"/>
</dbReference>
<dbReference type="Pfam" id="PF13191">
    <property type="entry name" value="AAA_16"/>
    <property type="match status" value="1"/>
</dbReference>
<keyword evidence="4" id="KW-0808">Transferase</keyword>
<dbReference type="GO" id="GO:0005524">
    <property type="term" value="F:ATP binding"/>
    <property type="evidence" value="ECO:0007669"/>
    <property type="project" value="UniProtKB-KW"/>
</dbReference>
<dbReference type="InterPro" id="IPR003594">
    <property type="entry name" value="HATPase_dom"/>
</dbReference>
<dbReference type="InterPro" id="IPR029016">
    <property type="entry name" value="GAF-like_dom_sf"/>
</dbReference>
<evidence type="ECO:0000259" key="13">
    <source>
        <dbReference type="PROSITE" id="PS50011"/>
    </source>
</evidence>
<evidence type="ECO:0000256" key="5">
    <source>
        <dbReference type="ARBA" id="ARBA00022741"/>
    </source>
</evidence>
<feature type="region of interest" description="Disordered" evidence="11">
    <location>
        <begin position="2548"/>
        <end position="2567"/>
    </location>
</feature>
<keyword evidence="7" id="KW-0067">ATP-binding</keyword>
<dbReference type="FunFam" id="3.30.565.10:FF:000010">
    <property type="entry name" value="Sensor histidine kinase RcsC"/>
    <property type="match status" value="1"/>
</dbReference>
<dbReference type="InterPro" id="IPR001789">
    <property type="entry name" value="Sig_transdc_resp-reg_receiver"/>
</dbReference>
<dbReference type="Gene3D" id="1.10.287.130">
    <property type="match status" value="1"/>
</dbReference>
<dbReference type="InterPro" id="IPR005467">
    <property type="entry name" value="His_kinase_dom"/>
</dbReference>
<keyword evidence="17" id="KW-1185">Reference proteome</keyword>
<dbReference type="InterPro" id="IPR011006">
    <property type="entry name" value="CheY-like_superfamily"/>
</dbReference>
<evidence type="ECO:0000256" key="8">
    <source>
        <dbReference type="ARBA" id="ARBA00023012"/>
    </source>
</evidence>
<dbReference type="CDD" id="cd00082">
    <property type="entry name" value="HisKA"/>
    <property type="match status" value="1"/>
</dbReference>
<dbReference type="Gene3D" id="3.30.450.40">
    <property type="match status" value="1"/>
</dbReference>
<dbReference type="SMART" id="SM00065">
    <property type="entry name" value="GAF"/>
    <property type="match status" value="1"/>
</dbReference>
<dbReference type="SUPFAM" id="SSF56112">
    <property type="entry name" value="Protein kinase-like (PK-like)"/>
    <property type="match status" value="1"/>
</dbReference>
<dbReference type="InterPro" id="IPR027417">
    <property type="entry name" value="P-loop_NTPase"/>
</dbReference>
<dbReference type="GeneID" id="83218760"/>
<dbReference type="SUPFAM" id="SSF52540">
    <property type="entry name" value="P-loop containing nucleoside triphosphate hydrolases"/>
    <property type="match status" value="1"/>
</dbReference>
<feature type="region of interest" description="Disordered" evidence="11">
    <location>
        <begin position="226"/>
        <end position="274"/>
    </location>
</feature>
<dbReference type="InterPro" id="IPR036890">
    <property type="entry name" value="HATPase_C_sf"/>
</dbReference>
<evidence type="ECO:0000256" key="2">
    <source>
        <dbReference type="ARBA" id="ARBA00012438"/>
    </source>
</evidence>
<dbReference type="SMART" id="SM00388">
    <property type="entry name" value="HisKA"/>
    <property type="match status" value="1"/>
</dbReference>
<proteinExistence type="predicted"/>
<dbReference type="Pfam" id="PF01590">
    <property type="entry name" value="GAF"/>
    <property type="match status" value="1"/>
</dbReference>
<dbReference type="SUPFAM" id="SSF55781">
    <property type="entry name" value="GAF domain-like"/>
    <property type="match status" value="1"/>
</dbReference>
<dbReference type="PROSITE" id="PS50109">
    <property type="entry name" value="HIS_KIN"/>
    <property type="match status" value="1"/>
</dbReference>
<dbReference type="RefSeq" id="XP_058337892.1">
    <property type="nucleotide sequence ID" value="XM_058491327.1"/>
</dbReference>
<reference evidence="16 17" key="1">
    <citation type="submission" date="2023-03" db="EMBL/GenBank/DDBJ databases">
        <title>Genome sequence of Lichtheimia ornata CBS 291.66.</title>
        <authorList>
            <person name="Mohabir J.T."/>
            <person name="Shea T.P."/>
            <person name="Kurbessoian T."/>
            <person name="Berby B."/>
            <person name="Fontaine J."/>
            <person name="Livny J."/>
            <person name="Gnirke A."/>
            <person name="Stajich J.E."/>
            <person name="Cuomo C.A."/>
        </authorList>
    </citation>
    <scope>NUCLEOTIDE SEQUENCE [LARGE SCALE GENOMIC DNA]</scope>
    <source>
        <strain evidence="16">CBS 291.66</strain>
    </source>
</reference>
<dbReference type="FunFam" id="1.10.287.130:FF:000002">
    <property type="entry name" value="Two-component osmosensing histidine kinase"/>
    <property type="match status" value="1"/>
</dbReference>
<dbReference type="Pfam" id="PF00512">
    <property type="entry name" value="HisKA"/>
    <property type="match status" value="1"/>
</dbReference>
<keyword evidence="5" id="KW-0547">Nucleotide-binding</keyword>
<evidence type="ECO:0000256" key="10">
    <source>
        <dbReference type="SAM" id="Coils"/>
    </source>
</evidence>
<dbReference type="Gene3D" id="3.40.50.2300">
    <property type="match status" value="1"/>
</dbReference>
<dbReference type="InterPro" id="IPR011009">
    <property type="entry name" value="Kinase-like_dom_sf"/>
</dbReference>
<dbReference type="CDD" id="cd17546">
    <property type="entry name" value="REC_hyHK_CKI1_RcsC-like"/>
    <property type="match status" value="1"/>
</dbReference>
<evidence type="ECO:0000256" key="6">
    <source>
        <dbReference type="ARBA" id="ARBA00022777"/>
    </source>
</evidence>
<dbReference type="SMART" id="SM00387">
    <property type="entry name" value="HATPase_c"/>
    <property type="match status" value="1"/>
</dbReference>
<comment type="catalytic activity">
    <reaction evidence="1">
        <text>ATP + protein L-histidine = ADP + protein N-phospho-L-histidine.</text>
        <dbReference type="EC" id="2.7.13.3"/>
    </reaction>
</comment>
<dbReference type="InterPro" id="IPR000719">
    <property type="entry name" value="Prot_kinase_dom"/>
</dbReference>
<keyword evidence="12" id="KW-0472">Membrane</keyword>
<feature type="modified residue" description="4-aspartylphosphate" evidence="9">
    <location>
        <position position="2642"/>
    </location>
</feature>
<dbReference type="SUPFAM" id="SSF52172">
    <property type="entry name" value="CheY-like"/>
    <property type="match status" value="1"/>
</dbReference>
<feature type="transmembrane region" description="Helical" evidence="12">
    <location>
        <begin position="64"/>
        <end position="87"/>
    </location>
</feature>
<dbReference type="InterPro" id="IPR003661">
    <property type="entry name" value="HisK_dim/P_dom"/>
</dbReference>
<dbReference type="Gene3D" id="3.40.50.300">
    <property type="entry name" value="P-loop containing nucleotide triphosphate hydrolases"/>
    <property type="match status" value="1"/>
</dbReference>
<evidence type="ECO:0000313" key="17">
    <source>
        <dbReference type="Proteomes" id="UP001234581"/>
    </source>
</evidence>
<dbReference type="EC" id="2.7.13.3" evidence="2"/>
<name>A0AAD7UTR5_9FUNG</name>
<dbReference type="Gene3D" id="3.30.565.10">
    <property type="entry name" value="Histidine kinase-like ATPase, C-terminal domain"/>
    <property type="match status" value="1"/>
</dbReference>
<feature type="compositionally biased region" description="Low complexity" evidence="11">
    <location>
        <begin position="1051"/>
        <end position="1064"/>
    </location>
</feature>
<feature type="domain" description="Histidine kinase" evidence="14">
    <location>
        <begin position="2111"/>
        <end position="2338"/>
    </location>
</feature>
<evidence type="ECO:0000256" key="12">
    <source>
        <dbReference type="SAM" id="Phobius"/>
    </source>
</evidence>
<evidence type="ECO:0000256" key="3">
    <source>
        <dbReference type="ARBA" id="ARBA00022553"/>
    </source>
</evidence>
<feature type="transmembrane region" description="Helical" evidence="12">
    <location>
        <begin position="167"/>
        <end position="186"/>
    </location>
</feature>
<keyword evidence="3 9" id="KW-0597">Phosphoprotein</keyword>
<dbReference type="SMART" id="SM00448">
    <property type="entry name" value="REC"/>
    <property type="match status" value="1"/>
</dbReference>
<dbReference type="Pfam" id="PF02518">
    <property type="entry name" value="HATPase_c"/>
    <property type="match status" value="1"/>
</dbReference>
<feature type="region of interest" description="Disordered" evidence="11">
    <location>
        <begin position="459"/>
        <end position="487"/>
    </location>
</feature>
<dbReference type="InterPro" id="IPR041664">
    <property type="entry name" value="AAA_16"/>
</dbReference>
<feature type="coiled-coil region" evidence="10">
    <location>
        <begin position="2070"/>
        <end position="2101"/>
    </location>
</feature>
<dbReference type="SMART" id="SM00220">
    <property type="entry name" value="S_TKc"/>
    <property type="match status" value="1"/>
</dbReference>
<accession>A0AAD7UTR5</accession>
<dbReference type="InterPro" id="IPR003018">
    <property type="entry name" value="GAF"/>
</dbReference>
<dbReference type="PANTHER" id="PTHR45339:SF5">
    <property type="entry name" value="HISTIDINE KINASE"/>
    <property type="match status" value="1"/>
</dbReference>
<dbReference type="Proteomes" id="UP001234581">
    <property type="component" value="Unassembled WGS sequence"/>
</dbReference>
<comment type="caution">
    <text evidence="16">The sequence shown here is derived from an EMBL/GenBank/DDBJ whole genome shotgun (WGS) entry which is preliminary data.</text>
</comment>
<evidence type="ECO:0000259" key="14">
    <source>
        <dbReference type="PROSITE" id="PS50109"/>
    </source>
</evidence>
<dbReference type="GO" id="GO:0000155">
    <property type="term" value="F:phosphorelay sensor kinase activity"/>
    <property type="evidence" value="ECO:0007669"/>
    <property type="project" value="InterPro"/>
</dbReference>
<evidence type="ECO:0000256" key="9">
    <source>
        <dbReference type="PROSITE-ProRule" id="PRU00169"/>
    </source>
</evidence>
<evidence type="ECO:0000256" key="4">
    <source>
        <dbReference type="ARBA" id="ARBA00022679"/>
    </source>
</evidence>
<dbReference type="InterPro" id="IPR004358">
    <property type="entry name" value="Sig_transdc_His_kin-like_C"/>
</dbReference>
<evidence type="ECO:0000256" key="11">
    <source>
        <dbReference type="SAM" id="MobiDB-lite"/>
    </source>
</evidence>
<keyword evidence="8" id="KW-0902">Two-component regulatory system</keyword>
<dbReference type="SUPFAM" id="SSF47384">
    <property type="entry name" value="Homodimeric domain of signal transducing histidine kinase"/>
    <property type="match status" value="1"/>
</dbReference>
<dbReference type="SUPFAM" id="SSF55874">
    <property type="entry name" value="ATPase domain of HSP90 chaperone/DNA topoisomerase II/histidine kinase"/>
    <property type="match status" value="1"/>
</dbReference>
<protein>
    <recommendedName>
        <fullName evidence="2">histidine kinase</fullName>
        <ecNumber evidence="2">2.7.13.3</ecNumber>
    </recommendedName>
</protein>
<dbReference type="InterPro" id="IPR036097">
    <property type="entry name" value="HisK_dim/P_sf"/>
</dbReference>
<feature type="domain" description="Response regulatory" evidence="15">
    <location>
        <begin position="2590"/>
        <end position="2713"/>
    </location>
</feature>
<sequence length="2723" mass="305771">MDYFQPPKVIHTRHQSLRKCCGCVHLRVGAGITCAFWAGISLYFAVLSFQNNSPFYSYMESAALVVYGVVNLTLAMIGMLGLGAVYLDVYSYVRTTSHVIMVGVAAVLADSLINAIIFMTLRSSYNTWCIDNASNRFHTAVNDTAAADMLDQDFYNCDRAWQDELKFGLLSFMMMTAFYVYWAACFRSYRIKKAIRLSQIMGIPIDHHVPLPQHQMSQIQGGPLLDDPNMIMARGGGGGGGAPPPPPPPPPTNNANVAGMNAPPPPLPHAPPGGNRPNIIVLNNQRPSKNKENTLLLPLFAMSQRQPFAHYNNGGNKRKYTSQNLDRLLSRAPPQANFNINYEAYTILIPNYSFGKPTLLPGSGGLMAIAIGKRLSDELPVLAKLSPYTIRLEREYYIARRLYSQPDGKRYIPQVVELVTLSQDGLTALIYADKGANDDLVYLEQRFFSHYRLSVSSPPLQQYEGKSSSSPSSPPPINTSPIPSSSSCSYNPLIDINTFLKFAIECCSCLQLLHSNGIIHGELRPSAFHWHTTEDDGITVKIWNFGAGLKSYEDMLLTSSGWRRAVMAAATHDDLLDDPTILDPSSRFLPTSSTRGFQHALAYVSPEQTGRTSNVLDHRTDLYSLGIMFFVILTGQTPFEGSPMSVIQAALSQNVPLVHTIRSDVPTALSLIIDKMTRKAVDERYNSAYGVREDLIECLRRLQGEGDESLLFFPLALHDINSVFQFPSAIFGREHEIELLRAAILRSAQREYDQVSSTSTPTRISSPLDKPLSEVIVITGPGGIGKSTLVSAIHNYARQYGYLGTAKFDSNQQRPYNGLLRCLSSILRQLLTESETVIQDFYCDLKQQLGPHFSNVRLMVGMVPELKPILSDHDHNDLDEDMIPNAESRFHAVFLNVLRTITQKKPITLFLDDLLEADEASLYLISSLIDARIKMLIILTCRDVERLPDCIRDELVPDNEMPDAHVTTIKLAPLGIDAIHQLVNHTLHRTLDAVRPLGEIVYHRTHGNPFYAKQFLLMMKRKGDLWFDWDDKQWKFRLDNIAQILYPPKPSNNRGGSNNSNNSNDPGFTGAVLDVQHLVSYLKEMDQHTQAFLMWASLIGSAFDFRQIKWLMVATDLSTMDDSATDPACSDFSDSVSVSSCTSEQLQQRTSFVEQLEHAPMDAYHSPTHEDTKRGNQIMAALQMALHEGIIQTTVGNNHYQFTHDRYYQAAAMLIDEKDRERMHLRIGQMFMVDSDSDDVFMMADHFVKSVDLIKRFRNRTKYRQVLCKAGEEAVNSGASRIGHTYYSHAMALLPPNPWVEDEDIFSRDSSYRETLDLYLRMAELEWWSNRRTEADHLLDEIMAHTANRPVERARAWRVQARMYFQLQQNDRGIEAIIDALRELGMNDVFLKDEPVPLPADNSNPAHILLLYTQVKQQIMDIGFEALRDRERCKDRRILAIMTLLNEACTGAYWLSPHLVDLVAIKLVQLSLKHGYGVTSGSGFTWLGCTAARLKEYEFGAKLGELGLDINGKYGGNPEIAQAIVVYHGMLSQWSGCHFRNCIAHFERAYKYAVAGGDKIFSSMALFHISTTLFYTGCNLSELQSYLDERIDESADDEKDVVLTLNVSLWRTVLALQGKTTVDKDMQQVLDDYGIADSSFKERLFLDEVHRQSSNAGSIFNWHWSLKIIVLVHFDRHHEAAQLGFKILDTAIHHPGHRHIGIAIFYHTIALIACLRDDQLDDATRNTYHGQIDQNREMLQEWATHATTNYQMYKVLVDAEMATLTDDPKAAQLYNDALELGTQGKWYPFLALAYQLIAEQYIRRNMRMLAMPMLQEALGMYNAVDAWGVAHHLTEKHDSVLNNNDAKMVQPVDVAVQTDEQDVYQSVEHGAVWDEILPTPTISELSGSDSLTSEAAILSLDIVDLTSIIKSSQVISNEMNSFDELLKKMMGIIMTNSAAESGAIIIKEGSFGVAAHSNQSGCETYDPPMPLNDDKGLISTLVVHYVIHTQTILFIPNIREDTRFATGNWFAHTGPKSVICIPCIHKNTLVGVLYLQANLNTFTPKHVTVLHILCHQIGISITNALLFKSVQKATQANARMIEKQREALEEARSSREQALKATKLKSNFLANMSHELRTPFSGFYGMIDLLTETQLDPEQREFVFIAKQSCEMLLQIIDDLLDFSKLEARKVKLHCGLFYIEDLIEDRVELLITLASNKKLELTCFTDPDVPPMIYGDGNRIGQILMNLIGNAIKFTQQGEVVVRCSVEKDPPGPPLKEDELMLKFSVQDTGIGMSMESIKSLFVPFSQVDGSTTRNFGGTGLGLSICLELVRLMGGDIWVDSEINQGSTFHFRVRVMKPSSVAEPGVDSDRRHREIEELIQLVGPRRLLLSTSARQADMIKGLLPTLDVVRVDTPQQGLEVARVHAKEGQPFDCFLVDAPPSEAMREIIDATEMDPILRGLHILLLYAPAMDSIRRQIVAGKAVRSELQQHAYDARVTRITKPVRRGKLLKTFIQVFDLKVPSYLSNHHESLETERITPPTPLVSTIARGAAAALTRRVHETEDDTIPTNTISAENEPHDIKPSFSSPYMKQRSNEAFTPEELAIFQGQRILVAEDNPVAQKLLVKQLARLGFVVETCNNGFECIKTWTKRGPEYFLLAWIDHHMPGCDGIEATKKIRQLEAEMHVAEPMPIIALTADVQKTAQQKCLDAGMTDYLVKPLMQKDLAAVLRRYCSPQHLYTPSS</sequence>
<keyword evidence="6" id="KW-0418">Kinase</keyword>
<dbReference type="CDD" id="cd16922">
    <property type="entry name" value="HATPase_EvgS-ArcB-TorS-like"/>
    <property type="match status" value="1"/>
</dbReference>
<evidence type="ECO:0000313" key="16">
    <source>
        <dbReference type="EMBL" id="KAJ8652978.1"/>
    </source>
</evidence>
<dbReference type="PROSITE" id="PS50011">
    <property type="entry name" value="PROTEIN_KINASE_DOM"/>
    <property type="match status" value="1"/>
</dbReference>
<feature type="transmembrane region" description="Helical" evidence="12">
    <location>
        <begin position="99"/>
        <end position="121"/>
    </location>
</feature>
<feature type="region of interest" description="Disordered" evidence="11">
    <location>
        <begin position="1047"/>
        <end position="1067"/>
    </location>
</feature>
<evidence type="ECO:0000256" key="1">
    <source>
        <dbReference type="ARBA" id="ARBA00000085"/>
    </source>
</evidence>
<feature type="domain" description="Protein kinase" evidence="13">
    <location>
        <begin position="355"/>
        <end position="696"/>
    </location>
</feature>
<dbReference type="PANTHER" id="PTHR45339">
    <property type="entry name" value="HYBRID SIGNAL TRANSDUCTION HISTIDINE KINASE J"/>
    <property type="match status" value="1"/>
</dbReference>
<evidence type="ECO:0000256" key="7">
    <source>
        <dbReference type="ARBA" id="ARBA00022840"/>
    </source>
</evidence>
<dbReference type="PRINTS" id="PR00344">
    <property type="entry name" value="BCTRLSENSOR"/>
</dbReference>